<dbReference type="PRINTS" id="PR01217">
    <property type="entry name" value="PRICHEXTENSN"/>
</dbReference>
<dbReference type="InterPro" id="IPR000198">
    <property type="entry name" value="RhoGAP_dom"/>
</dbReference>
<feature type="compositionally biased region" description="Gly residues" evidence="1">
    <location>
        <begin position="839"/>
        <end position="849"/>
    </location>
</feature>
<feature type="region of interest" description="Disordered" evidence="1">
    <location>
        <begin position="596"/>
        <end position="977"/>
    </location>
</feature>
<dbReference type="OrthoDB" id="2536882at2759"/>
<protein>
    <recommendedName>
        <fullName evidence="2">Rho-GAP domain-containing protein</fullName>
    </recommendedName>
</protein>
<dbReference type="Gene3D" id="1.10.555.10">
    <property type="entry name" value="Rho GTPase activation protein"/>
    <property type="match status" value="1"/>
</dbReference>
<feature type="compositionally biased region" description="Acidic residues" evidence="1">
    <location>
        <begin position="17"/>
        <end position="32"/>
    </location>
</feature>
<feature type="compositionally biased region" description="Pro residues" evidence="1">
    <location>
        <begin position="158"/>
        <end position="173"/>
    </location>
</feature>
<evidence type="ECO:0000313" key="4">
    <source>
        <dbReference type="Proteomes" id="UP000193467"/>
    </source>
</evidence>
<sequence>MAAEAQLPLYLSRGPSNDDDNSSSPPLDDDERESSRQSFPATVRESYASTWTTATSKRESLRGPPPPLPPKPTSWTIGIQPPPLQRGKSTSDLDALAAQRADDEPQQEVVLPAEDKGSPAQEQGSPSQWLDIMFGHSEGQHAPSLSRSTSTGASNPFPSAPRIPPRPTPPPPTRLESPAPNSSSQRAPSPQIQLTASPSLPNLTPSPPPPPLPARPLPPPTRQPSSSLPPPSSTASATSALNTLNQSIQHLKLKDRFAAGVGFGREWGGKGRNKVQEGWRVGQAAVSAAGGGGRPGSAGGSAERTTLGTSPTEDSAFGVAAGGRARSTSPLPSTILGHRIPRNAPQLAFGLPLPSVVESTRVREEGGAVHRKRDDDPVTGDEARRWLPSVALRCLQYLEEWGRTEEGVYRVPGRSNLVTQLRALFTSGIDLDLREIHPGDLDPHAVASLFKSWLREIPESLLSPALEGKVEEMCMKELGYSASVSQFLGQGGGQRASGGAAPGGGGGAATTGMVDGRAPRAFLEELRKVFAEEMEAEYFYLLRALSYHLARLASHSGTNKMTLSNLRLILSPTLRLSPVFLQILVEEREIIFGKTNESARSRESSESNPPRSPVLVGAGARGSPSSLSSSTSGFPLTPSLHSTSAPPTPSSSDFPPRATRTPIADRFVSTFAPPAPVAGGSPGGRSSNGSAGGSEFATSIDSPPLSAGLSPMTAHFPGSTSPKLGGGGGPPVPPPKPFIPSRTTAAQACTTGAGGGFFGNRSPVLGGNSSAFGGGGAAAAGTRKASVTSLTDGGESTTASKKDPTPSQSQPQSASTPTTRPAYPPRSSSANSLNTRRGAVGGNSLGGGIDALSSRRGAVTPVEFESEGLRGLGVVVGGGEEGGKERLRERRGSVEERQGQRDRQWSDDTDSASGSLGATAGAGRHQIPRKPVPRRASLGDQSSSSIRASLESSRPSVESTRSFASSTSSSAPAPRAPIALPSLELPAGLGLGLGVGSLEAGKAGENGEDGWGLLSVEERRRFFGG</sequence>
<dbReference type="GO" id="GO:0031267">
    <property type="term" value="F:small GTPase binding"/>
    <property type="evidence" value="ECO:0007669"/>
    <property type="project" value="InterPro"/>
</dbReference>
<dbReference type="SMART" id="SM00324">
    <property type="entry name" value="RhoGAP"/>
    <property type="match status" value="1"/>
</dbReference>
<evidence type="ECO:0000313" key="3">
    <source>
        <dbReference type="EMBL" id="ORY77248.1"/>
    </source>
</evidence>
<feature type="compositionally biased region" description="Pro residues" evidence="1">
    <location>
        <begin position="63"/>
        <end position="72"/>
    </location>
</feature>
<name>A0A1Y2F047_9BASI</name>
<feature type="compositionally biased region" description="Polar residues" evidence="1">
    <location>
        <begin position="785"/>
        <end position="799"/>
    </location>
</feature>
<feature type="compositionally biased region" description="Basic and acidic residues" evidence="1">
    <location>
        <begin position="596"/>
        <end position="605"/>
    </location>
</feature>
<feature type="compositionally biased region" description="Pro residues" evidence="1">
    <location>
        <begin position="204"/>
        <end position="232"/>
    </location>
</feature>
<keyword evidence="4" id="KW-1185">Reference proteome</keyword>
<dbReference type="EMBL" id="MCGR01000032">
    <property type="protein sequence ID" value="ORY77248.1"/>
    <property type="molecule type" value="Genomic_DNA"/>
</dbReference>
<feature type="compositionally biased region" description="Polar residues" evidence="1">
    <location>
        <begin position="181"/>
        <end position="193"/>
    </location>
</feature>
<accession>A0A1Y2F047</accession>
<dbReference type="GO" id="GO:0007264">
    <property type="term" value="P:small GTPase-mediated signal transduction"/>
    <property type="evidence" value="ECO:0007669"/>
    <property type="project" value="InterPro"/>
</dbReference>
<comment type="caution">
    <text evidence="3">The sequence shown here is derived from an EMBL/GenBank/DDBJ whole genome shotgun (WGS) entry which is preliminary data.</text>
</comment>
<proteinExistence type="predicted"/>
<reference evidence="3 4" key="1">
    <citation type="submission" date="2016-07" db="EMBL/GenBank/DDBJ databases">
        <title>Pervasive Adenine N6-methylation of Active Genes in Fungi.</title>
        <authorList>
            <consortium name="DOE Joint Genome Institute"/>
            <person name="Mondo S.J."/>
            <person name="Dannebaum R.O."/>
            <person name="Kuo R.C."/>
            <person name="Labutti K."/>
            <person name="Haridas S."/>
            <person name="Kuo A."/>
            <person name="Salamov A."/>
            <person name="Ahrendt S.R."/>
            <person name="Lipzen A."/>
            <person name="Sullivan W."/>
            <person name="Andreopoulos W.B."/>
            <person name="Clum A."/>
            <person name="Lindquist E."/>
            <person name="Daum C."/>
            <person name="Ramamoorthy G.K."/>
            <person name="Gryganskyi A."/>
            <person name="Culley D."/>
            <person name="Magnuson J.K."/>
            <person name="James T.Y."/>
            <person name="O'Malley M.A."/>
            <person name="Stajich J.E."/>
            <person name="Spatafora J.W."/>
            <person name="Visel A."/>
            <person name="Grigoriev I.V."/>
        </authorList>
    </citation>
    <scope>NUCLEOTIDE SEQUENCE [LARGE SCALE GENOMIC DNA]</scope>
    <source>
        <strain evidence="3 4">62-1032</strain>
    </source>
</reference>
<dbReference type="STRING" id="106004.A0A1Y2F047"/>
<feature type="compositionally biased region" description="Gly residues" evidence="1">
    <location>
        <begin position="870"/>
        <end position="880"/>
    </location>
</feature>
<feature type="compositionally biased region" description="Low complexity" evidence="1">
    <location>
        <begin position="942"/>
        <end position="977"/>
    </location>
</feature>
<dbReference type="InterPro" id="IPR039767">
    <property type="entry name" value="RALBP1"/>
</dbReference>
<evidence type="ECO:0000259" key="2">
    <source>
        <dbReference type="PROSITE" id="PS50238"/>
    </source>
</evidence>
<dbReference type="SUPFAM" id="SSF48350">
    <property type="entry name" value="GTPase activation domain, GAP"/>
    <property type="match status" value="1"/>
</dbReference>
<feature type="compositionally biased region" description="Polar residues" evidence="1">
    <location>
        <begin position="303"/>
        <end position="313"/>
    </location>
</feature>
<dbReference type="Proteomes" id="UP000193467">
    <property type="component" value="Unassembled WGS sequence"/>
</dbReference>
<dbReference type="GO" id="GO:0005096">
    <property type="term" value="F:GTPase activator activity"/>
    <property type="evidence" value="ECO:0007669"/>
    <property type="project" value="InterPro"/>
</dbReference>
<feature type="domain" description="Rho-GAP" evidence="2">
    <location>
        <begin position="378"/>
        <end position="613"/>
    </location>
</feature>
<dbReference type="CDD" id="cd00159">
    <property type="entry name" value="RhoGAP"/>
    <property type="match status" value="1"/>
</dbReference>
<dbReference type="AlphaFoldDB" id="A0A1Y2F047"/>
<feature type="region of interest" description="Disordered" evidence="1">
    <location>
        <begin position="1"/>
        <end position="241"/>
    </location>
</feature>
<dbReference type="PANTHER" id="PTHR12783">
    <property type="entry name" value="RALA BINDING PROTEIN 1 RALBP1"/>
    <property type="match status" value="1"/>
</dbReference>
<organism evidence="3 4">
    <name type="scientific">Leucosporidium creatinivorum</name>
    <dbReference type="NCBI Taxonomy" id="106004"/>
    <lineage>
        <taxon>Eukaryota</taxon>
        <taxon>Fungi</taxon>
        <taxon>Dikarya</taxon>
        <taxon>Basidiomycota</taxon>
        <taxon>Pucciniomycotina</taxon>
        <taxon>Microbotryomycetes</taxon>
        <taxon>Leucosporidiales</taxon>
        <taxon>Leucosporidium</taxon>
    </lineage>
</organism>
<feature type="compositionally biased region" description="Low complexity" evidence="1">
    <location>
        <begin position="805"/>
        <end position="819"/>
    </location>
</feature>
<feature type="compositionally biased region" description="Low complexity" evidence="1">
    <location>
        <begin position="194"/>
        <end position="203"/>
    </location>
</feature>
<feature type="region of interest" description="Disordered" evidence="1">
    <location>
        <begin position="286"/>
        <end position="317"/>
    </location>
</feature>
<evidence type="ECO:0000256" key="1">
    <source>
        <dbReference type="SAM" id="MobiDB-lite"/>
    </source>
</evidence>
<feature type="compositionally biased region" description="Basic and acidic residues" evidence="1">
    <location>
        <begin position="881"/>
        <end position="906"/>
    </location>
</feature>
<feature type="compositionally biased region" description="Gly residues" evidence="1">
    <location>
        <begin position="289"/>
        <end position="299"/>
    </location>
</feature>
<dbReference type="PANTHER" id="PTHR12783:SF5">
    <property type="entry name" value="RALA-BINDING PROTEIN 1"/>
    <property type="match status" value="1"/>
</dbReference>
<feature type="compositionally biased region" description="Polar residues" evidence="1">
    <location>
        <begin position="826"/>
        <end position="835"/>
    </location>
</feature>
<dbReference type="Pfam" id="PF00620">
    <property type="entry name" value="RhoGAP"/>
    <property type="match status" value="2"/>
</dbReference>
<dbReference type="InterPro" id="IPR008936">
    <property type="entry name" value="Rho_GTPase_activation_prot"/>
</dbReference>
<dbReference type="InParanoid" id="A0A1Y2F047"/>
<feature type="compositionally biased region" description="Polar residues" evidence="1">
    <location>
        <begin position="143"/>
        <end position="154"/>
    </location>
</feature>
<feature type="compositionally biased region" description="Low complexity" evidence="1">
    <location>
        <begin position="911"/>
        <end position="923"/>
    </location>
</feature>
<dbReference type="PROSITE" id="PS50238">
    <property type="entry name" value="RHOGAP"/>
    <property type="match status" value="1"/>
</dbReference>
<gene>
    <name evidence="3" type="ORF">BCR35DRAFT_353210</name>
</gene>
<feature type="compositionally biased region" description="Low complexity" evidence="1">
    <location>
        <begin position="622"/>
        <end position="656"/>
    </location>
</feature>